<dbReference type="PROSITE" id="PS50110">
    <property type="entry name" value="RESPONSE_REGULATORY"/>
    <property type="match status" value="1"/>
</dbReference>
<evidence type="ECO:0000256" key="3">
    <source>
        <dbReference type="ARBA" id="ARBA00022553"/>
    </source>
</evidence>
<keyword evidence="12" id="KW-1185">Reference proteome</keyword>
<dbReference type="InterPro" id="IPR011006">
    <property type="entry name" value="CheY-like_superfamily"/>
</dbReference>
<keyword evidence="5" id="KW-0805">Transcription regulation</keyword>
<feature type="domain" description="Response regulatory" evidence="10">
    <location>
        <begin position="3"/>
        <end position="119"/>
    </location>
</feature>
<evidence type="ECO:0000313" key="12">
    <source>
        <dbReference type="Proteomes" id="UP000250369"/>
    </source>
</evidence>
<feature type="modified residue" description="4-aspartylphosphate" evidence="8">
    <location>
        <position position="54"/>
    </location>
</feature>
<evidence type="ECO:0000256" key="7">
    <source>
        <dbReference type="ARBA" id="ARBA00023163"/>
    </source>
</evidence>
<keyword evidence="7" id="KW-0804">Transcription</keyword>
<keyword evidence="3 8" id="KW-0597">Phosphoprotein</keyword>
<comment type="subcellular location">
    <subcellularLocation>
        <location evidence="1">Cytoplasm</location>
    </subcellularLocation>
</comment>
<evidence type="ECO:0000256" key="6">
    <source>
        <dbReference type="ARBA" id="ARBA00023125"/>
    </source>
</evidence>
<dbReference type="OrthoDB" id="9788446at2"/>
<evidence type="ECO:0008006" key="13">
    <source>
        <dbReference type="Google" id="ProtNLM"/>
    </source>
</evidence>
<evidence type="ECO:0000259" key="9">
    <source>
        <dbReference type="PROSITE" id="PS01124"/>
    </source>
</evidence>
<dbReference type="InterPro" id="IPR009057">
    <property type="entry name" value="Homeodomain-like_sf"/>
</dbReference>
<keyword evidence="2" id="KW-0963">Cytoplasm</keyword>
<dbReference type="PRINTS" id="PR00032">
    <property type="entry name" value="HTHARAC"/>
</dbReference>
<dbReference type="InterPro" id="IPR051552">
    <property type="entry name" value="HptR"/>
</dbReference>
<dbReference type="SUPFAM" id="SSF52172">
    <property type="entry name" value="CheY-like"/>
    <property type="match status" value="1"/>
</dbReference>
<dbReference type="RefSeq" id="WP_113029116.1">
    <property type="nucleotide sequence ID" value="NZ_QMFB01000001.1"/>
</dbReference>
<dbReference type="PANTHER" id="PTHR42713">
    <property type="entry name" value="HISTIDINE KINASE-RELATED"/>
    <property type="match status" value="1"/>
</dbReference>
<dbReference type="EMBL" id="QMFB01000001">
    <property type="protein sequence ID" value="RAV23007.1"/>
    <property type="molecule type" value="Genomic_DNA"/>
</dbReference>
<dbReference type="Gene3D" id="1.10.10.60">
    <property type="entry name" value="Homeodomain-like"/>
    <property type="match status" value="2"/>
</dbReference>
<evidence type="ECO:0000256" key="5">
    <source>
        <dbReference type="ARBA" id="ARBA00023015"/>
    </source>
</evidence>
<feature type="domain" description="HTH araC/xylS-type" evidence="9">
    <location>
        <begin position="247"/>
        <end position="346"/>
    </location>
</feature>
<dbReference type="PANTHER" id="PTHR42713:SF3">
    <property type="entry name" value="TRANSCRIPTIONAL REGULATORY PROTEIN HPTR"/>
    <property type="match status" value="1"/>
</dbReference>
<sequence>MLDILLVDDEFMIKRGLAKMVESDDRFRICGEAEDGAEALRLAIALKPALIITDIRMPEMDGLELMQAIREQGLRAEIVILSGYDDFSYAQQAIRHGAFDYLLKPIKPAVFSTMLDKLAERLAGTRLSSERRSKWLVASRDKVVPFAETVWLLKGDEVEQELGAIYRDLSELTDDGDERKSMLADFAVLAVGELEAKQHEALPLPTPMPADWPSADGELLEAANSFFERLMNMLRETRRWSAHHHLYRAVEHMKSHFAKPDLDLQEAADLCEMSPSYFSRVFKQELGVSFVTYLTQLRLNEAKRLLEDSLYKTYEVANKVGYEDYPHFAKLFKRLNGVSPTEYRKRLGFK</sequence>
<dbReference type="Proteomes" id="UP000250369">
    <property type="component" value="Unassembled WGS sequence"/>
</dbReference>
<comment type="caution">
    <text evidence="11">The sequence shown here is derived from an EMBL/GenBank/DDBJ whole genome shotgun (WGS) entry which is preliminary data.</text>
</comment>
<evidence type="ECO:0000256" key="2">
    <source>
        <dbReference type="ARBA" id="ARBA00022490"/>
    </source>
</evidence>
<keyword evidence="4" id="KW-0902">Two-component regulatory system</keyword>
<dbReference type="AlphaFoldDB" id="A0A329MZW2"/>
<dbReference type="PROSITE" id="PS01124">
    <property type="entry name" value="HTH_ARAC_FAMILY_2"/>
    <property type="match status" value="1"/>
</dbReference>
<accession>A0A329MZW2</accession>
<evidence type="ECO:0000313" key="11">
    <source>
        <dbReference type="EMBL" id="RAV23007.1"/>
    </source>
</evidence>
<dbReference type="GO" id="GO:0005737">
    <property type="term" value="C:cytoplasm"/>
    <property type="evidence" value="ECO:0007669"/>
    <property type="project" value="UniProtKB-SubCell"/>
</dbReference>
<proteinExistence type="predicted"/>
<dbReference type="CDD" id="cd17536">
    <property type="entry name" value="REC_YesN-like"/>
    <property type="match status" value="1"/>
</dbReference>
<dbReference type="GO" id="GO:0003700">
    <property type="term" value="F:DNA-binding transcription factor activity"/>
    <property type="evidence" value="ECO:0007669"/>
    <property type="project" value="InterPro"/>
</dbReference>
<evidence type="ECO:0000256" key="8">
    <source>
        <dbReference type="PROSITE-ProRule" id="PRU00169"/>
    </source>
</evidence>
<evidence type="ECO:0000256" key="4">
    <source>
        <dbReference type="ARBA" id="ARBA00023012"/>
    </source>
</evidence>
<dbReference type="Pfam" id="PF12833">
    <property type="entry name" value="HTH_18"/>
    <property type="match status" value="1"/>
</dbReference>
<dbReference type="SMART" id="SM00448">
    <property type="entry name" value="REC"/>
    <property type="match status" value="1"/>
</dbReference>
<reference evidence="11 12" key="1">
    <citation type="journal article" date="2009" name="Int. J. Syst. Evol. Microbiol.">
        <title>Paenibacillus contaminans sp. nov., isolated from a contaminated laboratory plate.</title>
        <authorList>
            <person name="Chou J.H."/>
            <person name="Lee J.H."/>
            <person name="Lin M.C."/>
            <person name="Chang P.S."/>
            <person name="Arun A.B."/>
            <person name="Young C.C."/>
            <person name="Chen W.M."/>
        </authorList>
    </citation>
    <scope>NUCLEOTIDE SEQUENCE [LARGE SCALE GENOMIC DNA]</scope>
    <source>
        <strain evidence="11 12">CKOBP-6</strain>
    </source>
</reference>
<dbReference type="InterPro" id="IPR020449">
    <property type="entry name" value="Tscrpt_reg_AraC-type_HTH"/>
</dbReference>
<dbReference type="InterPro" id="IPR001789">
    <property type="entry name" value="Sig_transdc_resp-reg_receiver"/>
</dbReference>
<evidence type="ECO:0000256" key="1">
    <source>
        <dbReference type="ARBA" id="ARBA00004496"/>
    </source>
</evidence>
<evidence type="ECO:0000259" key="10">
    <source>
        <dbReference type="PROSITE" id="PS50110"/>
    </source>
</evidence>
<dbReference type="GO" id="GO:0000160">
    <property type="term" value="P:phosphorelay signal transduction system"/>
    <property type="evidence" value="ECO:0007669"/>
    <property type="project" value="UniProtKB-KW"/>
</dbReference>
<dbReference type="InterPro" id="IPR018060">
    <property type="entry name" value="HTH_AraC"/>
</dbReference>
<dbReference type="Gene3D" id="3.40.50.2300">
    <property type="match status" value="1"/>
</dbReference>
<dbReference type="SMART" id="SM00342">
    <property type="entry name" value="HTH_ARAC"/>
    <property type="match status" value="1"/>
</dbReference>
<dbReference type="GO" id="GO:0043565">
    <property type="term" value="F:sequence-specific DNA binding"/>
    <property type="evidence" value="ECO:0007669"/>
    <property type="project" value="InterPro"/>
</dbReference>
<protein>
    <recommendedName>
        <fullName evidence="13">DNA-binding response regulator</fullName>
    </recommendedName>
</protein>
<organism evidence="11 12">
    <name type="scientific">Paenibacillus contaminans</name>
    <dbReference type="NCBI Taxonomy" id="450362"/>
    <lineage>
        <taxon>Bacteria</taxon>
        <taxon>Bacillati</taxon>
        <taxon>Bacillota</taxon>
        <taxon>Bacilli</taxon>
        <taxon>Bacillales</taxon>
        <taxon>Paenibacillaceae</taxon>
        <taxon>Paenibacillus</taxon>
    </lineage>
</organism>
<dbReference type="SUPFAM" id="SSF46689">
    <property type="entry name" value="Homeodomain-like"/>
    <property type="match status" value="2"/>
</dbReference>
<keyword evidence="6" id="KW-0238">DNA-binding</keyword>
<name>A0A329MZW2_9BACL</name>
<dbReference type="Pfam" id="PF00072">
    <property type="entry name" value="Response_reg"/>
    <property type="match status" value="1"/>
</dbReference>
<gene>
    <name evidence="11" type="ORF">DQG23_02050</name>
</gene>